<protein>
    <submittedName>
        <fullName evidence="1">Uncharacterized protein</fullName>
    </submittedName>
</protein>
<dbReference type="PANTHER" id="PTHR37754:SF4">
    <property type="entry name" value="EF-HAND DOMAIN-CONTAINING PROTEIN"/>
    <property type="match status" value="1"/>
</dbReference>
<dbReference type="PANTHER" id="PTHR37754">
    <property type="entry name" value="CALCIUM ION-BINDING PROTEIN"/>
    <property type="match status" value="1"/>
</dbReference>
<keyword evidence="3" id="KW-1185">Reference proteome</keyword>
<proteinExistence type="predicted"/>
<organism evidence="1">
    <name type="scientific">Spirodela intermedia</name>
    <name type="common">Intermediate duckweed</name>
    <dbReference type="NCBI Taxonomy" id="51605"/>
    <lineage>
        <taxon>Eukaryota</taxon>
        <taxon>Viridiplantae</taxon>
        <taxon>Streptophyta</taxon>
        <taxon>Embryophyta</taxon>
        <taxon>Tracheophyta</taxon>
        <taxon>Spermatophyta</taxon>
        <taxon>Magnoliopsida</taxon>
        <taxon>Liliopsida</taxon>
        <taxon>Araceae</taxon>
        <taxon>Lemnoideae</taxon>
        <taxon>Spirodela</taxon>
    </lineage>
</organism>
<sequence>MGQKLGALWDRIQGKRQVLAVCDKVFDRCARDDFLGLTELHLATLLVFDCINKNFPKPHKSPPSQEEIDDVAMELRLKAQGKNAIDRAEFAALILRWVQRDLTVYLRNKVLHVLTAAGAMAALTRNAATSVPRIKRVVDTVPTPLLASAFAICFALIEDVRVE</sequence>
<evidence type="ECO:0000313" key="2">
    <source>
        <dbReference type="EMBL" id="CAA7406504.1"/>
    </source>
</evidence>
<dbReference type="EMBL" id="LR743600">
    <property type="protein sequence ID" value="CAA2630293.1"/>
    <property type="molecule type" value="Genomic_DNA"/>
</dbReference>
<gene>
    <name evidence="1" type="ORF">SI7747_13015939</name>
    <name evidence="2" type="ORF">SI8410_13017182</name>
</gene>
<dbReference type="Proteomes" id="UP000663760">
    <property type="component" value="Chromosome 13"/>
</dbReference>
<reference evidence="1" key="1">
    <citation type="submission" date="2019-12" db="EMBL/GenBank/DDBJ databases">
        <authorList>
            <person name="Scholz U."/>
            <person name="Mascher M."/>
            <person name="Fiebig A."/>
        </authorList>
    </citation>
    <scope>NUCLEOTIDE SEQUENCE</scope>
</reference>
<evidence type="ECO:0000313" key="1">
    <source>
        <dbReference type="EMBL" id="CAA2630293.1"/>
    </source>
</evidence>
<evidence type="ECO:0000313" key="3">
    <source>
        <dbReference type="Proteomes" id="UP000663760"/>
    </source>
</evidence>
<dbReference type="EMBL" id="LR746276">
    <property type="protein sequence ID" value="CAA7406504.1"/>
    <property type="molecule type" value="Genomic_DNA"/>
</dbReference>
<dbReference type="OrthoDB" id="644294at2759"/>
<dbReference type="AlphaFoldDB" id="A0A7I8JHB7"/>
<name>A0A7I8JHB7_SPIIN</name>
<accession>A0A7I8JHB7</accession>